<sequence>MIGVRGLGWAAAHSAARRRLCAAALAPRPALAACQRAPYSGSSSSSGSPPAKQRWLVVPEKYALRLQSLLRPLLPRYQGPAIGKAVYGVCSACPDYSEFWINECRLPETFQTWFSTTSFYVWLAMVRLRADPHAKHYNQGLVDAFFQDAERRIRGTGIRSGRIVNDTLKDLASSFKGTVMSLDEGFARSDAALAAAVWRNLLPVDDAVLQTDAIVQYARAQLQALAALDAAQITTGSFSFGKIRPD</sequence>
<reference evidence="3" key="1">
    <citation type="submission" date="2022-07" db="EMBL/GenBank/DDBJ databases">
        <title>Phylogenomic reconstructions and comparative analyses of Kickxellomycotina fungi.</title>
        <authorList>
            <person name="Reynolds N.K."/>
            <person name="Stajich J.E."/>
            <person name="Barry K."/>
            <person name="Grigoriev I.V."/>
            <person name="Crous P."/>
            <person name="Smith M.E."/>
        </authorList>
    </citation>
    <scope>NUCLEOTIDE SEQUENCE</scope>
    <source>
        <strain evidence="3">NBRC 105414</strain>
    </source>
</reference>
<proteinExistence type="inferred from homology"/>
<keyword evidence="3" id="KW-0808">Transferase</keyword>
<accession>A0A9W8H6J4</accession>
<feature type="domain" description="Ubiquinol-cytochrome c chaperone" evidence="2">
    <location>
        <begin position="103"/>
        <end position="240"/>
    </location>
</feature>
<dbReference type="InterPro" id="IPR007129">
    <property type="entry name" value="Ubiqinol_cyt_c_chaperone_CPB3"/>
</dbReference>
<dbReference type="Pfam" id="PF03981">
    <property type="entry name" value="Ubiq_cyt_C_chap"/>
    <property type="match status" value="1"/>
</dbReference>
<organism evidence="3 4">
    <name type="scientific">Coemansia javaensis</name>
    <dbReference type="NCBI Taxonomy" id="2761396"/>
    <lineage>
        <taxon>Eukaryota</taxon>
        <taxon>Fungi</taxon>
        <taxon>Fungi incertae sedis</taxon>
        <taxon>Zoopagomycota</taxon>
        <taxon>Kickxellomycotina</taxon>
        <taxon>Kickxellomycetes</taxon>
        <taxon>Kickxellales</taxon>
        <taxon>Kickxellaceae</taxon>
        <taxon>Coemansia</taxon>
    </lineage>
</organism>
<comment type="similarity">
    <text evidence="1">Belongs to the CBP3 family.</text>
</comment>
<dbReference type="Proteomes" id="UP001140217">
    <property type="component" value="Unassembled WGS sequence"/>
</dbReference>
<dbReference type="PANTHER" id="PTHR12184:SF1">
    <property type="entry name" value="UBIQUINOL-CYTOCHROME-C REDUCTASE COMPLEX ASSEMBLY FACTOR 1"/>
    <property type="match status" value="1"/>
</dbReference>
<evidence type="ECO:0000256" key="1">
    <source>
        <dbReference type="ARBA" id="ARBA00006407"/>
    </source>
</evidence>
<evidence type="ECO:0000259" key="2">
    <source>
        <dbReference type="Pfam" id="PF03981"/>
    </source>
</evidence>
<evidence type="ECO:0000313" key="3">
    <source>
        <dbReference type="EMBL" id="KAJ2779689.1"/>
    </source>
</evidence>
<keyword evidence="4" id="KW-1185">Reference proteome</keyword>
<dbReference type="GO" id="GO:0004315">
    <property type="term" value="F:3-oxoacyl-[acyl-carrier-protein] synthase activity"/>
    <property type="evidence" value="ECO:0007669"/>
    <property type="project" value="UniProtKB-EC"/>
</dbReference>
<dbReference type="InterPro" id="IPR021150">
    <property type="entry name" value="Ubiq_cyt_c_chap"/>
</dbReference>
<dbReference type="PANTHER" id="PTHR12184">
    <property type="entry name" value="UBIQUINOL-CYTOCHROME C REDUCTASE COMPLEX ASSEMBLY FACTOR 1 FAMILY MEMBER"/>
    <property type="match status" value="1"/>
</dbReference>
<dbReference type="AlphaFoldDB" id="A0A9W8H6J4"/>
<dbReference type="GO" id="GO:0005739">
    <property type="term" value="C:mitochondrion"/>
    <property type="evidence" value="ECO:0007669"/>
    <property type="project" value="TreeGrafter"/>
</dbReference>
<name>A0A9W8H6J4_9FUNG</name>
<keyword evidence="3" id="KW-0012">Acyltransferase</keyword>
<dbReference type="EC" id="2.3.1.179" evidence="3"/>
<dbReference type="GO" id="GO:0034551">
    <property type="term" value="P:mitochondrial respiratory chain complex III assembly"/>
    <property type="evidence" value="ECO:0007669"/>
    <property type="project" value="TreeGrafter"/>
</dbReference>
<gene>
    <name evidence="3" type="primary">cbp3</name>
    <name evidence="3" type="ORF">H4R18_003865</name>
</gene>
<evidence type="ECO:0000313" key="4">
    <source>
        <dbReference type="Proteomes" id="UP001140217"/>
    </source>
</evidence>
<dbReference type="OrthoDB" id="10253878at2759"/>
<protein>
    <submittedName>
        <fullName evidence="3">Ubiquinol cytochrome-c reductase assembly protein Cbp3</fullName>
        <ecNumber evidence="3">2.3.1.179</ecNumber>
    </submittedName>
</protein>
<comment type="caution">
    <text evidence="3">The sequence shown here is derived from an EMBL/GenBank/DDBJ whole genome shotgun (WGS) entry which is preliminary data.</text>
</comment>
<dbReference type="EMBL" id="JANBUL010000167">
    <property type="protein sequence ID" value="KAJ2779689.1"/>
    <property type="molecule type" value="Genomic_DNA"/>
</dbReference>